<dbReference type="EMBL" id="VDMD01000029">
    <property type="protein sequence ID" value="TRM59211.1"/>
    <property type="molecule type" value="Genomic_DNA"/>
</dbReference>
<evidence type="ECO:0000313" key="4">
    <source>
        <dbReference type="EMBL" id="TRM59211.1"/>
    </source>
</evidence>
<feature type="non-terminal residue" evidence="4">
    <location>
        <position position="1"/>
    </location>
</feature>
<keyword evidence="2" id="KW-0812">Transmembrane</keyword>
<reference evidence="4 5" key="1">
    <citation type="journal article" date="2019" name="New Phytol.">
        <title>Comparative genomics reveals unique wood-decay strategies and fruiting body development in the Schizophyllaceae.</title>
        <authorList>
            <person name="Almasi E."/>
            <person name="Sahu N."/>
            <person name="Krizsan K."/>
            <person name="Balint B."/>
            <person name="Kovacs G.M."/>
            <person name="Kiss B."/>
            <person name="Cseklye J."/>
            <person name="Drula E."/>
            <person name="Henrissat B."/>
            <person name="Nagy I."/>
            <person name="Chovatia M."/>
            <person name="Adam C."/>
            <person name="LaButti K."/>
            <person name="Lipzen A."/>
            <person name="Riley R."/>
            <person name="Grigoriev I.V."/>
            <person name="Nagy L.G."/>
        </authorList>
    </citation>
    <scope>NUCLEOTIDE SEQUENCE [LARGE SCALE GENOMIC DNA]</scope>
    <source>
        <strain evidence="4 5">NL-1724</strain>
    </source>
</reference>
<keyword evidence="2" id="KW-1133">Transmembrane helix</keyword>
<sequence length="660" mass="75408">GDFAQDPRWRVGDRDFINKPAGESTAWQECYKLVDKHDTTMCQVFKEEVDTLMVFAGLFSGVLTAFIIESYKWLMEEPDDLTADYLRQILAVLSNTTIPSVRPYSSRPSLPDNVVTLINGLWFCSLTLSLSSAFIGIVSKQWLREYLRDAGQSHRTNLAVRQVKYQGLTRWYVGAIIAMIPLLLQAALFLFLVGIVYLLWHIQPVVAAIISVLGIFIVSFFIATTILPAVQFILEQTGHLHLPTTCQFPYKSAQSWLFLRMSLLVLNFVAWVYHTVYKGFWYGEVFLAPFQTYPSWSQLDLDWTDRRDVHAAWDHKPTSVGLCLGFMELNFEHHLLRDWLWNCLWDMRDNAINAKYVLQCARGTHKTKANFPHPEHDTLAYRVLTFPHLNPRIVARATTELAAHALLPPSVEASVEHIIRMYNTLVHSGSEEVPPEIFDELRTTLQDTRLQLFHVAQNILRRSQHTEETFTPALDLIITIVTHLSHGEVKDAYAFSARELSLDISTDIIDWLERYPNPSSNWENYKSRVVWSAHMVVLLARRLASFKQVDTAFATSWHPRLPSIYAFAKFVNDKTRLIPADTLPTWKPEKSSMEEFAKVKVALEVACGAAGSESDGESARDSKITPPRPPIPRRRRVPSVASMKESRKVSFRGAQSTRRS</sequence>
<evidence type="ECO:0000256" key="2">
    <source>
        <dbReference type="SAM" id="Phobius"/>
    </source>
</evidence>
<feature type="region of interest" description="Disordered" evidence="1">
    <location>
        <begin position="611"/>
        <end position="660"/>
    </location>
</feature>
<dbReference type="Proteomes" id="UP000320762">
    <property type="component" value="Unassembled WGS sequence"/>
</dbReference>
<dbReference type="Pfam" id="PF20153">
    <property type="entry name" value="DUF6535"/>
    <property type="match status" value="1"/>
</dbReference>
<evidence type="ECO:0000313" key="5">
    <source>
        <dbReference type="Proteomes" id="UP000320762"/>
    </source>
</evidence>
<accession>A0A550C327</accession>
<feature type="domain" description="DUF6535" evidence="3">
    <location>
        <begin position="27"/>
        <end position="201"/>
    </location>
</feature>
<feature type="transmembrane region" description="Helical" evidence="2">
    <location>
        <begin position="51"/>
        <end position="68"/>
    </location>
</feature>
<feature type="transmembrane region" description="Helical" evidence="2">
    <location>
        <begin position="171"/>
        <end position="200"/>
    </location>
</feature>
<evidence type="ECO:0000256" key="1">
    <source>
        <dbReference type="SAM" id="MobiDB-lite"/>
    </source>
</evidence>
<keyword evidence="2" id="KW-0472">Membrane</keyword>
<dbReference type="STRING" id="97359.A0A550C327"/>
<feature type="transmembrane region" description="Helical" evidence="2">
    <location>
        <begin position="206"/>
        <end position="234"/>
    </location>
</feature>
<organism evidence="4 5">
    <name type="scientific">Schizophyllum amplum</name>
    <dbReference type="NCBI Taxonomy" id="97359"/>
    <lineage>
        <taxon>Eukaryota</taxon>
        <taxon>Fungi</taxon>
        <taxon>Dikarya</taxon>
        <taxon>Basidiomycota</taxon>
        <taxon>Agaricomycotina</taxon>
        <taxon>Agaricomycetes</taxon>
        <taxon>Agaricomycetidae</taxon>
        <taxon>Agaricales</taxon>
        <taxon>Schizophyllaceae</taxon>
        <taxon>Schizophyllum</taxon>
    </lineage>
</organism>
<feature type="transmembrane region" description="Helical" evidence="2">
    <location>
        <begin position="114"/>
        <end position="138"/>
    </location>
</feature>
<feature type="transmembrane region" description="Helical" evidence="2">
    <location>
        <begin position="255"/>
        <end position="273"/>
    </location>
</feature>
<proteinExistence type="predicted"/>
<dbReference type="OrthoDB" id="3235960at2759"/>
<keyword evidence="5" id="KW-1185">Reference proteome</keyword>
<evidence type="ECO:0000259" key="3">
    <source>
        <dbReference type="Pfam" id="PF20153"/>
    </source>
</evidence>
<protein>
    <recommendedName>
        <fullName evidence="3">DUF6535 domain-containing protein</fullName>
    </recommendedName>
</protein>
<dbReference type="InterPro" id="IPR045338">
    <property type="entry name" value="DUF6535"/>
</dbReference>
<gene>
    <name evidence="4" type="ORF">BD626DRAFT_608574</name>
</gene>
<dbReference type="AlphaFoldDB" id="A0A550C327"/>
<comment type="caution">
    <text evidence="4">The sequence shown here is derived from an EMBL/GenBank/DDBJ whole genome shotgun (WGS) entry which is preliminary data.</text>
</comment>
<name>A0A550C327_9AGAR</name>